<dbReference type="Pfam" id="PF02537">
    <property type="entry name" value="CRCB"/>
    <property type="match status" value="1"/>
</dbReference>
<accession>A0A1H9SMJ5</accession>
<evidence type="ECO:0000256" key="8">
    <source>
        <dbReference type="ARBA" id="ARBA00023065"/>
    </source>
</evidence>
<evidence type="ECO:0000256" key="13">
    <source>
        <dbReference type="ARBA" id="ARBA00049940"/>
    </source>
</evidence>
<proteinExistence type="inferred from homology"/>
<dbReference type="HAMAP" id="MF_00454">
    <property type="entry name" value="FluC"/>
    <property type="match status" value="1"/>
</dbReference>
<dbReference type="InterPro" id="IPR003691">
    <property type="entry name" value="FluC"/>
</dbReference>
<feature type="transmembrane region" description="Helical" evidence="14">
    <location>
        <begin position="7"/>
        <end position="28"/>
    </location>
</feature>
<dbReference type="GO" id="GO:0046872">
    <property type="term" value="F:metal ion binding"/>
    <property type="evidence" value="ECO:0007669"/>
    <property type="project" value="UniProtKB-KW"/>
</dbReference>
<evidence type="ECO:0000256" key="9">
    <source>
        <dbReference type="ARBA" id="ARBA00023136"/>
    </source>
</evidence>
<dbReference type="GO" id="GO:0062054">
    <property type="term" value="F:fluoride channel activity"/>
    <property type="evidence" value="ECO:0007669"/>
    <property type="project" value="UniProtKB-UniRule"/>
</dbReference>
<evidence type="ECO:0000256" key="3">
    <source>
        <dbReference type="ARBA" id="ARBA00022475"/>
    </source>
</evidence>
<evidence type="ECO:0000256" key="14">
    <source>
        <dbReference type="HAMAP-Rule" id="MF_00454"/>
    </source>
</evidence>
<evidence type="ECO:0000256" key="2">
    <source>
        <dbReference type="ARBA" id="ARBA00022448"/>
    </source>
</evidence>
<feature type="transmembrane region" description="Helical" evidence="14">
    <location>
        <begin position="75"/>
        <end position="93"/>
    </location>
</feature>
<evidence type="ECO:0000313" key="16">
    <source>
        <dbReference type="Proteomes" id="UP000199318"/>
    </source>
</evidence>
<evidence type="ECO:0000256" key="7">
    <source>
        <dbReference type="ARBA" id="ARBA00023053"/>
    </source>
</evidence>
<evidence type="ECO:0000256" key="12">
    <source>
        <dbReference type="ARBA" id="ARBA00035585"/>
    </source>
</evidence>
<dbReference type="EMBL" id="FOGV01000007">
    <property type="protein sequence ID" value="SER85945.1"/>
    <property type="molecule type" value="Genomic_DNA"/>
</dbReference>
<evidence type="ECO:0000256" key="1">
    <source>
        <dbReference type="ARBA" id="ARBA00004651"/>
    </source>
</evidence>
<keyword evidence="3 14" id="KW-1003">Cell membrane</keyword>
<feature type="binding site" evidence="14">
    <location>
        <position position="81"/>
    </location>
    <ligand>
        <name>Na(+)</name>
        <dbReference type="ChEBI" id="CHEBI:29101"/>
        <note>structural</note>
    </ligand>
</feature>
<evidence type="ECO:0000256" key="4">
    <source>
        <dbReference type="ARBA" id="ARBA00022692"/>
    </source>
</evidence>
<keyword evidence="4 14" id="KW-0812">Transmembrane</keyword>
<dbReference type="GO" id="GO:0140114">
    <property type="term" value="P:cellular detoxification of fluoride"/>
    <property type="evidence" value="ECO:0007669"/>
    <property type="project" value="UniProtKB-UniRule"/>
</dbReference>
<dbReference type="RefSeq" id="WP_245729769.1">
    <property type="nucleotide sequence ID" value="NZ_FOGV01000007.1"/>
</dbReference>
<keyword evidence="8 14" id="KW-0406">Ion transport</keyword>
<dbReference type="PANTHER" id="PTHR28259">
    <property type="entry name" value="FLUORIDE EXPORT PROTEIN 1-RELATED"/>
    <property type="match status" value="1"/>
</dbReference>
<keyword evidence="16" id="KW-1185">Reference proteome</keyword>
<keyword evidence="6 14" id="KW-1133">Transmembrane helix</keyword>
<evidence type="ECO:0000256" key="11">
    <source>
        <dbReference type="ARBA" id="ARBA00035120"/>
    </source>
</evidence>
<evidence type="ECO:0000256" key="6">
    <source>
        <dbReference type="ARBA" id="ARBA00022989"/>
    </source>
</evidence>
<dbReference type="PANTHER" id="PTHR28259:SF16">
    <property type="entry name" value="FLUORIDE-SPECIFIC ION CHANNEL FLUC 2"/>
    <property type="match status" value="1"/>
</dbReference>
<dbReference type="STRING" id="1464123.SAMN05444126_10763"/>
<dbReference type="AlphaFoldDB" id="A0A1H9SMJ5"/>
<dbReference type="GO" id="GO:0005886">
    <property type="term" value="C:plasma membrane"/>
    <property type="evidence" value="ECO:0007669"/>
    <property type="project" value="UniProtKB-SubCell"/>
</dbReference>
<protein>
    <recommendedName>
        <fullName evidence="14">Fluoride-specific ion channel FluC</fullName>
    </recommendedName>
</protein>
<reference evidence="16" key="1">
    <citation type="submission" date="2016-10" db="EMBL/GenBank/DDBJ databases">
        <authorList>
            <person name="de Groot N.N."/>
        </authorList>
    </citation>
    <scope>NUCLEOTIDE SEQUENCE [LARGE SCALE GENOMIC DNA]</scope>
    <source>
        <strain evidence="16">10nlg</strain>
    </source>
</reference>
<comment type="similarity">
    <text evidence="11 14">Belongs to the fluoride channel Fluc/FEX (TC 1.A.43) family.</text>
</comment>
<feature type="transmembrane region" description="Helical" evidence="14">
    <location>
        <begin position="99"/>
        <end position="121"/>
    </location>
</feature>
<keyword evidence="10 14" id="KW-0407">Ion channel</keyword>
<evidence type="ECO:0000313" key="15">
    <source>
        <dbReference type="EMBL" id="SER85945.1"/>
    </source>
</evidence>
<comment type="subcellular location">
    <subcellularLocation>
        <location evidence="1 14">Cell membrane</location>
        <topology evidence="1 14">Multi-pass membrane protein</topology>
    </subcellularLocation>
</comment>
<gene>
    <name evidence="14" type="primary">fluC</name>
    <name evidence="14" type="synonym">crcB</name>
    <name evidence="15" type="ORF">SAMN05444126_10763</name>
</gene>
<comment type="activity regulation">
    <text evidence="14">Na(+) is not transported, but it plays an essential structural role and its presence is essential for fluoride channel function.</text>
</comment>
<sequence length="136" mass="14391">MNNFSKLISISLIIFLGGALGTLFRWGIHLTTDSYLFPFGTLVENISGSFLLGVLAGWAAVKTIPLFVKEGAGTGFCGGFTTMSTFAADNLFLQEQAGIYYAATYFSFSLAGGIIAAVLGMKAGEKLARKRSGGRI</sequence>
<feature type="binding site" evidence="14">
    <location>
        <position position="78"/>
    </location>
    <ligand>
        <name>Na(+)</name>
        <dbReference type="ChEBI" id="CHEBI:29101"/>
        <note>structural</note>
    </ligand>
</feature>
<organism evidence="15 16">
    <name type="scientific">Salisediminibacterium halotolerans</name>
    <dbReference type="NCBI Taxonomy" id="517425"/>
    <lineage>
        <taxon>Bacteria</taxon>
        <taxon>Bacillati</taxon>
        <taxon>Bacillota</taxon>
        <taxon>Bacilli</taxon>
        <taxon>Bacillales</taxon>
        <taxon>Bacillaceae</taxon>
        <taxon>Salisediminibacterium</taxon>
    </lineage>
</organism>
<evidence type="ECO:0000256" key="5">
    <source>
        <dbReference type="ARBA" id="ARBA00022723"/>
    </source>
</evidence>
<feature type="transmembrane region" description="Helical" evidence="14">
    <location>
        <begin position="48"/>
        <end position="68"/>
    </location>
</feature>
<keyword evidence="2 14" id="KW-0813">Transport</keyword>
<comment type="catalytic activity">
    <reaction evidence="12">
        <text>fluoride(in) = fluoride(out)</text>
        <dbReference type="Rhea" id="RHEA:76159"/>
        <dbReference type="ChEBI" id="CHEBI:17051"/>
    </reaction>
    <physiologicalReaction direction="left-to-right" evidence="12">
        <dbReference type="Rhea" id="RHEA:76160"/>
    </physiologicalReaction>
</comment>
<keyword evidence="9 14" id="KW-0472">Membrane</keyword>
<keyword evidence="7 14" id="KW-0915">Sodium</keyword>
<evidence type="ECO:0000256" key="10">
    <source>
        <dbReference type="ARBA" id="ARBA00023303"/>
    </source>
</evidence>
<keyword evidence="5 14" id="KW-0479">Metal-binding</keyword>
<dbReference type="Proteomes" id="UP000199318">
    <property type="component" value="Unassembled WGS sequence"/>
</dbReference>
<comment type="caution">
    <text evidence="15">The sequence shown here is derived from an EMBL/GenBank/DDBJ whole genome shotgun (WGS) entry which is preliminary data.</text>
</comment>
<name>A0A1H9SMJ5_9BACI</name>
<comment type="function">
    <text evidence="13 14">Fluoride-specific ion channel. Important for reducing fluoride concentration in the cell, thus reducing its toxicity.</text>
</comment>